<feature type="signal peptide" evidence="1">
    <location>
        <begin position="1"/>
        <end position="22"/>
    </location>
</feature>
<keyword evidence="1" id="KW-0732">Signal</keyword>
<dbReference type="InterPro" id="IPR004344">
    <property type="entry name" value="TTL/TTLL_fam"/>
</dbReference>
<dbReference type="OrthoDB" id="291607at2759"/>
<dbReference type="SUPFAM" id="SSF56059">
    <property type="entry name" value="Glutathione synthetase ATP-binding domain-like"/>
    <property type="match status" value="1"/>
</dbReference>
<reference evidence="2 3" key="1">
    <citation type="journal article" date="2015" name="Sci. Rep.">
        <title>Genome of the facultative scuticociliatosis pathogen Pseudocohnilembus persalinus provides insight into its virulence through horizontal gene transfer.</title>
        <authorList>
            <person name="Xiong J."/>
            <person name="Wang G."/>
            <person name="Cheng J."/>
            <person name="Tian M."/>
            <person name="Pan X."/>
            <person name="Warren A."/>
            <person name="Jiang C."/>
            <person name="Yuan D."/>
            <person name="Miao W."/>
        </authorList>
    </citation>
    <scope>NUCLEOTIDE SEQUENCE [LARGE SCALE GENOMIC DNA]</scope>
    <source>
        <strain evidence="2">36N120E</strain>
    </source>
</reference>
<evidence type="ECO:0000256" key="1">
    <source>
        <dbReference type="SAM" id="SignalP"/>
    </source>
</evidence>
<protein>
    <recommendedName>
        <fullName evidence="4">Tubulin-tyrosine ligase/Tubulin polyglutamylase</fullName>
    </recommendedName>
</protein>
<evidence type="ECO:0000313" key="2">
    <source>
        <dbReference type="EMBL" id="KRX02828.1"/>
    </source>
</evidence>
<dbReference type="InParanoid" id="A0A0V0QL38"/>
<sequence>MKYKKYQFILILTILIFFQVLGLQIPEYKVYDNNQQVQIEQTVSKYKNLVSYIKNIYLKKKDLKYKMEQKRNYQKLKSKKKKKKITKSIYDQVKSKTKLDCENIKNMKKAILISQSQPKLIIEYFKSRCDFKFVQNPVEDLNNFDFKWTSLKKYQNFTEFIPGKQIINHIDGIKDAISDKDDLTVTLRNFDKKKLYNFNSTDFQFRSFNINLKSQTYSKSERQFLKLKKGIWMTKDPIGAQGIGIKMHKDIKKLQKTVKQLKANYSTMSEKEIKQNSQYSFVQEYLSNPLLKDGKKVDFRTFVLVASLDPFVVLYQDGFVKQCVEKYDTNVGNFNKQEAFKHISNISYQKYHPDYEKNKDELCMTPQIFEQYLRKEYNFGDEEIEQMQKKQQKLIAYTLMAGKPSYKIQKGAFQILGLDIIWDDEFNVKLIEINTNISLSLSLNCMQKTNPQLIQTTYDLMLETFSDISKLKEKWSQPEKLDLGRWRIIINEANNYNVLDEFLIEKKQ</sequence>
<dbReference type="PANTHER" id="PTHR47664">
    <property type="entry name" value="NLPC_P60 DOMAIN-CONTAINING PROTEIN"/>
    <property type="match status" value="1"/>
</dbReference>
<feature type="chain" id="PRO_5006867481" description="Tubulin-tyrosine ligase/Tubulin polyglutamylase" evidence="1">
    <location>
        <begin position="23"/>
        <end position="508"/>
    </location>
</feature>
<dbReference type="AlphaFoldDB" id="A0A0V0QL38"/>
<dbReference type="OMA" id="INLDSAH"/>
<dbReference type="Gene3D" id="3.30.470.20">
    <property type="entry name" value="ATP-grasp fold, B domain"/>
    <property type="match status" value="1"/>
</dbReference>
<dbReference type="Proteomes" id="UP000054937">
    <property type="component" value="Unassembled WGS sequence"/>
</dbReference>
<dbReference type="Pfam" id="PF03133">
    <property type="entry name" value="TTL"/>
    <property type="match status" value="1"/>
</dbReference>
<organism evidence="2 3">
    <name type="scientific">Pseudocohnilembus persalinus</name>
    <name type="common">Ciliate</name>
    <dbReference type="NCBI Taxonomy" id="266149"/>
    <lineage>
        <taxon>Eukaryota</taxon>
        <taxon>Sar</taxon>
        <taxon>Alveolata</taxon>
        <taxon>Ciliophora</taxon>
        <taxon>Intramacronucleata</taxon>
        <taxon>Oligohymenophorea</taxon>
        <taxon>Scuticociliatia</taxon>
        <taxon>Philasterida</taxon>
        <taxon>Pseudocohnilembidae</taxon>
        <taxon>Pseudocohnilembus</taxon>
    </lineage>
</organism>
<keyword evidence="3" id="KW-1185">Reference proteome</keyword>
<dbReference type="PROSITE" id="PS51221">
    <property type="entry name" value="TTL"/>
    <property type="match status" value="1"/>
</dbReference>
<accession>A0A0V0QL38</accession>
<comment type="caution">
    <text evidence="2">The sequence shown here is derived from an EMBL/GenBank/DDBJ whole genome shotgun (WGS) entry which is preliminary data.</text>
</comment>
<gene>
    <name evidence="2" type="ORF">PPERSA_04031</name>
</gene>
<dbReference type="PANTHER" id="PTHR47664:SF1">
    <property type="entry name" value="CHROMOSOME UNDETERMINED SCAFFOLD_14, WHOLE GENOME SHOTGUN SEQUENCE"/>
    <property type="match status" value="1"/>
</dbReference>
<evidence type="ECO:0008006" key="4">
    <source>
        <dbReference type="Google" id="ProtNLM"/>
    </source>
</evidence>
<name>A0A0V0QL38_PSEPJ</name>
<proteinExistence type="predicted"/>
<dbReference type="EMBL" id="LDAU01000151">
    <property type="protein sequence ID" value="KRX02828.1"/>
    <property type="molecule type" value="Genomic_DNA"/>
</dbReference>
<evidence type="ECO:0000313" key="3">
    <source>
        <dbReference type="Proteomes" id="UP000054937"/>
    </source>
</evidence>